<evidence type="ECO:0000313" key="3">
    <source>
        <dbReference type="Proteomes" id="UP001301731"/>
    </source>
</evidence>
<evidence type="ECO:0008006" key="4">
    <source>
        <dbReference type="Google" id="ProtNLM"/>
    </source>
</evidence>
<dbReference type="Proteomes" id="UP001301731">
    <property type="component" value="Chromosome"/>
</dbReference>
<reference evidence="2 3" key="1">
    <citation type="submission" date="2023-10" db="EMBL/GenBank/DDBJ databases">
        <title>The genome sequence of Streptomyces sp. HUAS YS2.</title>
        <authorList>
            <person name="Mo P."/>
        </authorList>
    </citation>
    <scope>NUCLEOTIDE SEQUENCE [LARGE SCALE GENOMIC DNA]</scope>
    <source>
        <strain evidence="2 3">HUAS YS2</strain>
    </source>
</reference>
<accession>A0ABZ0LWC3</accession>
<keyword evidence="3" id="KW-1185">Reference proteome</keyword>
<organism evidence="2 3">
    <name type="scientific">Streptomyces solicathayae</name>
    <dbReference type="NCBI Taxonomy" id="3081768"/>
    <lineage>
        <taxon>Bacteria</taxon>
        <taxon>Bacillati</taxon>
        <taxon>Actinomycetota</taxon>
        <taxon>Actinomycetes</taxon>
        <taxon>Kitasatosporales</taxon>
        <taxon>Streptomycetaceae</taxon>
        <taxon>Streptomyces</taxon>
    </lineage>
</organism>
<keyword evidence="1" id="KW-0472">Membrane</keyword>
<evidence type="ECO:0000256" key="1">
    <source>
        <dbReference type="SAM" id="Phobius"/>
    </source>
</evidence>
<feature type="transmembrane region" description="Helical" evidence="1">
    <location>
        <begin position="135"/>
        <end position="154"/>
    </location>
</feature>
<evidence type="ECO:0000313" key="2">
    <source>
        <dbReference type="EMBL" id="WOX23625.1"/>
    </source>
</evidence>
<gene>
    <name evidence="2" type="ORF">R2D22_20455</name>
</gene>
<keyword evidence="1" id="KW-0812">Transmembrane</keyword>
<name>A0ABZ0LWC3_9ACTN</name>
<sequence length="227" mass="24585">MGALLIVAGLALAVASAAMFGRLLPHQIERYEAYQAAEPCPREAPAVDCLQELTFTVTSVRMEPQRRGSYAATLYLAPSLHTHVDFGNPDPLLQRLKPGDRVVGTVWRRQVTELDRGGVRQATTDRPRDDYQGTAGAGTGLGLLAALGLVFGMARVARPDSYESLTVRSSGRPLFIVTMVVGVVGGLPALWLDLPWWTVPPVSTLIVAYVAWYLWRPTRTAGTDTAA</sequence>
<feature type="transmembrane region" description="Helical" evidence="1">
    <location>
        <begin position="174"/>
        <end position="191"/>
    </location>
</feature>
<keyword evidence="1" id="KW-1133">Transmembrane helix</keyword>
<dbReference type="RefSeq" id="WP_318105642.1">
    <property type="nucleotide sequence ID" value="NZ_CP137573.1"/>
</dbReference>
<feature type="transmembrane region" description="Helical" evidence="1">
    <location>
        <begin position="197"/>
        <end position="215"/>
    </location>
</feature>
<proteinExistence type="predicted"/>
<dbReference type="EMBL" id="CP137573">
    <property type="protein sequence ID" value="WOX23625.1"/>
    <property type="molecule type" value="Genomic_DNA"/>
</dbReference>
<protein>
    <recommendedName>
        <fullName evidence="4">Integral membrane protein</fullName>
    </recommendedName>
</protein>